<dbReference type="OrthoDB" id="5975021at2759"/>
<organism evidence="1 2">
    <name type="scientific">Folsomia candida</name>
    <name type="common">Springtail</name>
    <dbReference type="NCBI Taxonomy" id="158441"/>
    <lineage>
        <taxon>Eukaryota</taxon>
        <taxon>Metazoa</taxon>
        <taxon>Ecdysozoa</taxon>
        <taxon>Arthropoda</taxon>
        <taxon>Hexapoda</taxon>
        <taxon>Collembola</taxon>
        <taxon>Entomobryomorpha</taxon>
        <taxon>Isotomoidea</taxon>
        <taxon>Isotomidae</taxon>
        <taxon>Proisotominae</taxon>
        <taxon>Folsomia</taxon>
    </lineage>
</organism>
<comment type="caution">
    <text evidence="1">The sequence shown here is derived from an EMBL/GenBank/DDBJ whole genome shotgun (WGS) entry which is preliminary data.</text>
</comment>
<proteinExistence type="predicted"/>
<dbReference type="AlphaFoldDB" id="A0A226EQW5"/>
<evidence type="ECO:0000313" key="2">
    <source>
        <dbReference type="Proteomes" id="UP000198287"/>
    </source>
</evidence>
<sequence length="351" mass="40381">MAQFQGIVNQLQNENNHHFGFGIFVPVPPLPFPELENIWEWKRHNGMPVFQDPQSEWTRYLPSPTYKFAESRLGRVFASGWRKPVQTFKVNCSSVPGTLHNNLRSLLALIYKSDLKKLRVRRSADGNSIIVQKMRGDLKDFDAIYHQIPIRTKNGRISRTVEDINRNGARMKLDPGSFPCRHARCRIGDLMTQSSTVKWGPGEHQVVHVRKRFTCSSNNVVYLIHCHACVQLGLWTTYVEESNATRNLHSRISNHVSNLGDQENRDLYPTGDLYQEITAILNGAHDPHSLLRDPYVHFNFIHSKSDRRYTFLDGGFSSDQQRRNCEFLYKQVCGNFVYTAATNSGSLNKFN</sequence>
<protein>
    <submittedName>
        <fullName evidence="1">Uncharacterized protein</fullName>
    </submittedName>
</protein>
<evidence type="ECO:0000313" key="1">
    <source>
        <dbReference type="EMBL" id="OXA59537.1"/>
    </source>
</evidence>
<accession>A0A226EQW5</accession>
<dbReference type="Proteomes" id="UP000198287">
    <property type="component" value="Unassembled WGS sequence"/>
</dbReference>
<dbReference type="EMBL" id="LNIX01000002">
    <property type="protein sequence ID" value="OXA59537.1"/>
    <property type="molecule type" value="Genomic_DNA"/>
</dbReference>
<gene>
    <name evidence="1" type="ORF">Fcan01_05925</name>
</gene>
<keyword evidence="2" id="KW-1185">Reference proteome</keyword>
<name>A0A226EQW5_FOLCA</name>
<reference evidence="1 2" key="1">
    <citation type="submission" date="2015-12" db="EMBL/GenBank/DDBJ databases">
        <title>The genome of Folsomia candida.</title>
        <authorList>
            <person name="Faddeeva A."/>
            <person name="Derks M.F."/>
            <person name="Anvar Y."/>
            <person name="Smit S."/>
            <person name="Van Straalen N."/>
            <person name="Roelofs D."/>
        </authorList>
    </citation>
    <scope>NUCLEOTIDE SEQUENCE [LARGE SCALE GENOMIC DNA]</scope>
    <source>
        <strain evidence="1 2">VU population</strain>
        <tissue evidence="1">Whole body</tissue>
    </source>
</reference>